<organism evidence="9 10">
    <name type="scientific">Haemonchus contortus</name>
    <name type="common">Barber pole worm</name>
    <dbReference type="NCBI Taxonomy" id="6289"/>
    <lineage>
        <taxon>Eukaryota</taxon>
        <taxon>Metazoa</taxon>
        <taxon>Ecdysozoa</taxon>
        <taxon>Nematoda</taxon>
        <taxon>Chromadorea</taxon>
        <taxon>Rhabditida</taxon>
        <taxon>Rhabditina</taxon>
        <taxon>Rhabditomorpha</taxon>
        <taxon>Strongyloidea</taxon>
        <taxon>Trichostrongylidae</taxon>
        <taxon>Haemonchus</taxon>
    </lineage>
</organism>
<dbReference type="GO" id="GO:0016020">
    <property type="term" value="C:membrane"/>
    <property type="evidence" value="ECO:0007669"/>
    <property type="project" value="UniProtKB-SubCell"/>
</dbReference>
<comment type="similarity">
    <text evidence="2 8">Belongs to the glycosyltransferase 92 family.</text>
</comment>
<dbReference type="Proteomes" id="UP000025227">
    <property type="component" value="Unplaced"/>
</dbReference>
<dbReference type="Pfam" id="PF01697">
    <property type="entry name" value="Glyco_transf_92"/>
    <property type="match status" value="1"/>
</dbReference>
<dbReference type="OMA" id="NVEFRSQ"/>
<evidence type="ECO:0000256" key="4">
    <source>
        <dbReference type="ARBA" id="ARBA00022679"/>
    </source>
</evidence>
<evidence type="ECO:0000256" key="3">
    <source>
        <dbReference type="ARBA" id="ARBA00022676"/>
    </source>
</evidence>
<sequence length="327" mass="38223">YGSHMHLYVRSMVSPVFELLKIYEKEGYLTIQPWLRVTLLTIDERQFNPNINIEFRNQAAAQTDCLLQYKESASFIAFVDLDDVLIPRMAANYLDEFAHLFHSMPNVAYIHYMKENTRLEAGKDPTKFSLKRMLSTIKFQQVSETGKMVANPLYLNHTWIHHPHRIKDGTDRYTVPNHLNAITHLKHIELVQDGSPTKRSSAPVYKPNTPYGLTDQPLLSERDIDELQLDFERMSRKPEVARLFPFLPTNFIYLKTIAQCYEDTYYKFHYSGNVKQLKCPGPDRCVFPRRIPCYNSMAKFHSTTGGYYLNFHYATEESFREENGCLP</sequence>
<evidence type="ECO:0000256" key="2">
    <source>
        <dbReference type="ARBA" id="ARBA00007647"/>
    </source>
</evidence>
<evidence type="ECO:0000256" key="1">
    <source>
        <dbReference type="ARBA" id="ARBA00004167"/>
    </source>
</evidence>
<dbReference type="EC" id="2.4.1.-" evidence="8"/>
<dbReference type="InterPro" id="IPR008166">
    <property type="entry name" value="Glyco_transf_92"/>
</dbReference>
<dbReference type="GO" id="GO:0016757">
    <property type="term" value="F:glycosyltransferase activity"/>
    <property type="evidence" value="ECO:0007669"/>
    <property type="project" value="UniProtKB-UniRule"/>
</dbReference>
<dbReference type="PANTHER" id="PTHR21645">
    <property type="entry name" value="GLYCOSYLTRANSFERASE FAMILY 92 PROTEIN"/>
    <property type="match status" value="1"/>
</dbReference>
<keyword evidence="9" id="KW-1185">Reference proteome</keyword>
<dbReference type="WBParaSite" id="HCON_00024130-00001">
    <property type="protein sequence ID" value="HCON_00024130-00001"/>
    <property type="gene ID" value="HCON_00024130"/>
</dbReference>
<proteinExistence type="inferred from homology"/>
<dbReference type="PANTHER" id="PTHR21645:SF8">
    <property type="entry name" value="GLYCOSYLTRANSFERASE FAMILY 92 PROTEIN F13G3.3"/>
    <property type="match status" value="1"/>
</dbReference>
<dbReference type="InterPro" id="IPR052012">
    <property type="entry name" value="GTase_92"/>
</dbReference>
<keyword evidence="4 8" id="KW-0808">Transferase</keyword>
<reference evidence="10" key="1">
    <citation type="submission" date="2020-12" db="UniProtKB">
        <authorList>
            <consortium name="WormBaseParasite"/>
        </authorList>
    </citation>
    <scope>IDENTIFICATION</scope>
    <source>
        <strain evidence="10">MHco3</strain>
    </source>
</reference>
<evidence type="ECO:0000256" key="7">
    <source>
        <dbReference type="ARBA" id="ARBA00023136"/>
    </source>
</evidence>
<dbReference type="OrthoDB" id="5809216at2759"/>
<evidence type="ECO:0000256" key="6">
    <source>
        <dbReference type="ARBA" id="ARBA00022989"/>
    </source>
</evidence>
<keyword evidence="7" id="KW-0472">Membrane</keyword>
<evidence type="ECO:0000256" key="8">
    <source>
        <dbReference type="RuleBase" id="RU366017"/>
    </source>
</evidence>
<keyword evidence="3 8" id="KW-0328">Glycosyltransferase</keyword>
<comment type="subcellular location">
    <subcellularLocation>
        <location evidence="1">Membrane</location>
        <topology evidence="1">Single-pass membrane protein</topology>
    </subcellularLocation>
</comment>
<evidence type="ECO:0000313" key="9">
    <source>
        <dbReference type="Proteomes" id="UP000025227"/>
    </source>
</evidence>
<accession>A0A7I4XYK2</accession>
<dbReference type="AlphaFoldDB" id="A0A7I4XYK2"/>
<name>A0A7I4XYK2_HAECO</name>
<protein>
    <recommendedName>
        <fullName evidence="8">Glycosyltransferase family 92 protein</fullName>
        <ecNumber evidence="8">2.4.1.-</ecNumber>
    </recommendedName>
</protein>
<evidence type="ECO:0000313" key="10">
    <source>
        <dbReference type="WBParaSite" id="HCON_00024130-00001"/>
    </source>
</evidence>
<keyword evidence="6" id="KW-1133">Transmembrane helix</keyword>
<keyword evidence="5" id="KW-0812">Transmembrane</keyword>
<evidence type="ECO:0000256" key="5">
    <source>
        <dbReference type="ARBA" id="ARBA00022692"/>
    </source>
</evidence>